<dbReference type="OrthoDB" id="1908613at2759"/>
<dbReference type="Proteomes" id="UP000504607">
    <property type="component" value="Chromosome 3"/>
</dbReference>
<dbReference type="AlphaFoldDB" id="A0A6I9QVI3"/>
<organism evidence="9 10">
    <name type="scientific">Elaeis guineensis var. tenera</name>
    <name type="common">Oil palm</name>
    <dbReference type="NCBI Taxonomy" id="51953"/>
    <lineage>
        <taxon>Eukaryota</taxon>
        <taxon>Viridiplantae</taxon>
        <taxon>Streptophyta</taxon>
        <taxon>Embryophyta</taxon>
        <taxon>Tracheophyta</taxon>
        <taxon>Spermatophyta</taxon>
        <taxon>Magnoliopsida</taxon>
        <taxon>Liliopsida</taxon>
        <taxon>Arecaceae</taxon>
        <taxon>Arecoideae</taxon>
        <taxon>Cocoseae</taxon>
        <taxon>Elaeidinae</taxon>
        <taxon>Elaeis</taxon>
    </lineage>
</organism>
<keyword evidence="9" id="KW-1185">Reference proteome</keyword>
<name>A0A6I9QVI3_ELAGV</name>
<dbReference type="Pfam" id="PF00249">
    <property type="entry name" value="Myb_DNA-binding"/>
    <property type="match status" value="1"/>
</dbReference>
<dbReference type="PROSITE" id="PS51294">
    <property type="entry name" value="HTH_MYB"/>
    <property type="match status" value="1"/>
</dbReference>
<dbReference type="InterPro" id="IPR058673">
    <property type="entry name" value="HHO5-like_N"/>
</dbReference>
<dbReference type="RefSeq" id="XP_010914965.1">
    <property type="nucleotide sequence ID" value="XM_010916663.3"/>
</dbReference>
<keyword evidence="5" id="KW-0539">Nucleus</keyword>
<evidence type="ECO:0000256" key="7">
    <source>
        <dbReference type="SAM" id="MobiDB-lite"/>
    </source>
</evidence>
<feature type="region of interest" description="Disordered" evidence="7">
    <location>
        <begin position="160"/>
        <end position="243"/>
    </location>
</feature>
<dbReference type="GO" id="GO:0003700">
    <property type="term" value="F:DNA-binding transcription factor activity"/>
    <property type="evidence" value="ECO:0007669"/>
    <property type="project" value="InterPro"/>
</dbReference>
<feature type="compositionally biased region" description="Basic and acidic residues" evidence="7">
    <location>
        <begin position="396"/>
        <end position="407"/>
    </location>
</feature>
<keyword evidence="3" id="KW-0238">DNA-binding</keyword>
<dbReference type="InParanoid" id="A0A6I9QVI3"/>
<dbReference type="Pfam" id="PF26575">
    <property type="entry name" value="HHO5_N"/>
    <property type="match status" value="1"/>
</dbReference>
<evidence type="ECO:0000256" key="3">
    <source>
        <dbReference type="ARBA" id="ARBA00023125"/>
    </source>
</evidence>
<feature type="region of interest" description="Disordered" evidence="7">
    <location>
        <begin position="358"/>
        <end position="463"/>
    </location>
</feature>
<evidence type="ECO:0000259" key="8">
    <source>
        <dbReference type="PROSITE" id="PS51294"/>
    </source>
</evidence>
<dbReference type="GO" id="GO:0003677">
    <property type="term" value="F:DNA binding"/>
    <property type="evidence" value="ECO:0007669"/>
    <property type="project" value="UniProtKB-KW"/>
</dbReference>
<dbReference type="PANTHER" id="PTHR31003:SF19">
    <property type="entry name" value="MYB FAMILY TRANSCRIPTION FACTOR EFM"/>
    <property type="match status" value="1"/>
</dbReference>
<feature type="domain" description="HTH myb-type" evidence="8">
    <location>
        <begin position="238"/>
        <end position="298"/>
    </location>
</feature>
<proteinExistence type="predicted"/>
<keyword evidence="4" id="KW-0804">Transcription</keyword>
<feature type="compositionally biased region" description="Low complexity" evidence="7">
    <location>
        <begin position="375"/>
        <end position="386"/>
    </location>
</feature>
<keyword evidence="2" id="KW-0805">Transcription regulation</keyword>
<dbReference type="GO" id="GO:0005634">
    <property type="term" value="C:nucleus"/>
    <property type="evidence" value="ECO:0007669"/>
    <property type="project" value="UniProtKB-SubCell"/>
</dbReference>
<dbReference type="SUPFAM" id="SSF46689">
    <property type="entry name" value="Homeodomain-like"/>
    <property type="match status" value="1"/>
</dbReference>
<evidence type="ECO:0000256" key="5">
    <source>
        <dbReference type="ARBA" id="ARBA00023242"/>
    </source>
</evidence>
<dbReference type="InterPro" id="IPR001005">
    <property type="entry name" value="SANT/Myb"/>
</dbReference>
<dbReference type="Gene3D" id="1.10.10.60">
    <property type="entry name" value="Homeodomain-like"/>
    <property type="match status" value="1"/>
</dbReference>
<dbReference type="InterPro" id="IPR006447">
    <property type="entry name" value="Myb_dom_plants"/>
</dbReference>
<evidence type="ECO:0000256" key="6">
    <source>
        <dbReference type="SAM" id="Coils"/>
    </source>
</evidence>
<evidence type="ECO:0000256" key="2">
    <source>
        <dbReference type="ARBA" id="ARBA00023015"/>
    </source>
</evidence>
<evidence type="ECO:0000256" key="1">
    <source>
        <dbReference type="ARBA" id="ARBA00004123"/>
    </source>
</evidence>
<comment type="subcellular location">
    <subcellularLocation>
        <location evidence="1">Nucleus</location>
    </subcellularLocation>
</comment>
<dbReference type="NCBIfam" id="TIGR01557">
    <property type="entry name" value="myb_SHAQKYF"/>
    <property type="match status" value="1"/>
</dbReference>
<dbReference type="GeneID" id="105040235"/>
<gene>
    <name evidence="10" type="primary">LOC105040235</name>
</gene>
<reference evidence="10" key="1">
    <citation type="submission" date="2025-08" db="UniProtKB">
        <authorList>
            <consortium name="RefSeq"/>
        </authorList>
    </citation>
    <scope>IDENTIFICATION</scope>
</reference>
<dbReference type="InterPro" id="IPR009057">
    <property type="entry name" value="Homeodomain-like_sf"/>
</dbReference>
<dbReference type="KEGG" id="egu:105040235"/>
<sequence length="463" mass="50284">MDSPSDLSLDFKPNSYPMIQKSLGDQTDQTQKIQEFLAHLEEERLKIEAFKRELPLCMQLLNNAVETYRQQLETYQTNQAPRPVLEEFIPLKHTSVDGSEKAPNAPSEKASWMVSAQLWSPANVATRNQQPLSAAPLKETEHAFDVSPKLALDTKQRNGGAFLPFSKEKNKGMGSASRELPELALASSEKAVEEKKSCVEMDGGSIGMRRDNGGKGGGAEQGKSGSNPATEGQPAPQTHRKARRCWSPDLHRRFVNALQILGGSQVATPKQIRELMKVDGLTNDEVKSHLQKYRLHTRRPIPAPQASVAAAPQLVVLGGIWVPPEYATSAAAAGQAIYGAHAAPAHYCPTPVPQELYAAPPLPHHHHHHLHPPLHRSTAAATAASAYKNRLGSPESEVRSGGERSESIAEEEEGEEREEEEEEEDDGEAAAATEGKVEKKALVPLAVKTEEGGGRGGEVALKI</sequence>
<feature type="compositionally biased region" description="Basic residues" evidence="7">
    <location>
        <begin position="363"/>
        <end position="374"/>
    </location>
</feature>
<dbReference type="InterPro" id="IPR044787">
    <property type="entry name" value="HHO5-like"/>
</dbReference>
<feature type="compositionally biased region" description="Basic and acidic residues" evidence="7">
    <location>
        <begin position="190"/>
        <end position="199"/>
    </location>
</feature>
<evidence type="ECO:0000313" key="10">
    <source>
        <dbReference type="RefSeq" id="XP_010914965.1"/>
    </source>
</evidence>
<feature type="coiled-coil region" evidence="6">
    <location>
        <begin position="33"/>
        <end position="78"/>
    </location>
</feature>
<keyword evidence="6" id="KW-0175">Coiled coil</keyword>
<protein>
    <submittedName>
        <fullName evidence="10">Transcription factor NIGTH1</fullName>
    </submittedName>
</protein>
<feature type="region of interest" description="Disordered" evidence="7">
    <location>
        <begin position="1"/>
        <end position="27"/>
    </location>
</feature>
<evidence type="ECO:0000313" key="9">
    <source>
        <dbReference type="Proteomes" id="UP000504607"/>
    </source>
</evidence>
<evidence type="ECO:0000256" key="4">
    <source>
        <dbReference type="ARBA" id="ARBA00023163"/>
    </source>
</evidence>
<feature type="compositionally biased region" description="Acidic residues" evidence="7">
    <location>
        <begin position="408"/>
        <end position="428"/>
    </location>
</feature>
<dbReference type="FunFam" id="1.10.10.60:FF:000002">
    <property type="entry name" value="Myb family transcription factor"/>
    <property type="match status" value="1"/>
</dbReference>
<dbReference type="PANTHER" id="PTHR31003">
    <property type="entry name" value="MYB FAMILY TRANSCRIPTION FACTOR"/>
    <property type="match status" value="1"/>
</dbReference>
<accession>A0A6I9QVI3</accession>
<dbReference type="FunCoup" id="A0A6I9QVI3">
    <property type="interactions" value="1460"/>
</dbReference>
<dbReference type="InterPro" id="IPR017930">
    <property type="entry name" value="Myb_dom"/>
</dbReference>